<dbReference type="Proteomes" id="UP001634393">
    <property type="component" value="Unassembled WGS sequence"/>
</dbReference>
<evidence type="ECO:0000313" key="2">
    <source>
        <dbReference type="Proteomes" id="UP001634393"/>
    </source>
</evidence>
<comment type="caution">
    <text evidence="1">The sequence shown here is derived from an EMBL/GenBank/DDBJ whole genome shotgun (WGS) entry which is preliminary data.</text>
</comment>
<gene>
    <name evidence="1" type="ORF">ACJIZ3_011577</name>
</gene>
<dbReference type="InterPro" id="IPR001623">
    <property type="entry name" value="DnaJ_domain"/>
</dbReference>
<dbReference type="CDD" id="cd06257">
    <property type="entry name" value="DnaJ"/>
    <property type="match status" value="1"/>
</dbReference>
<dbReference type="EMBL" id="JBJXBP010000001">
    <property type="protein sequence ID" value="KAL3849695.1"/>
    <property type="molecule type" value="Genomic_DNA"/>
</dbReference>
<dbReference type="InterPro" id="IPR019734">
    <property type="entry name" value="TPR_rpt"/>
</dbReference>
<sequence>MVDSSNPFMAASTPSLAGGEKKHWWLTNKKMVERYVREAKMLIATQEQSEISAALSLLEAALAVAPRMEVALELKARCLLYLRRFKDVANMLQDYIPSLKMVASDDTSSSGSSESSLSKERVKLLSDSVVDGNESAVFRCFSVSDLKKKVMAGLFKNVEIEGQWRYTVLGQACCHLGLMEDAMVLLQTGKRLATAKFRRESISLSDDIFSFNKFPLSGDNLTTTTTNNQPQTPPKTESDSVSHLLCHIKLLIRRKTAAIAALDAGLYSEAVRHFSKILDGRRGAPQGFLAECYVHRASAYRSAGRIAEAIADCNKALALDTSCIEALTIRATLFESIRCLPDSLHDLEHLKLLYNSFLRDRKLPGPVWRRQNVEYREIPGRLCSLASKMQQLKQRVAGGETGNVDYYALIGLRRGCSKSELERAHLLLTLKHKPDKSSGFIERCQFADEKEVDCVRDRAKMSSLLLYRLIQKGYTNVMATILDEEASEKQRKKTTAALQAAVQVHEPPPAAIVESIPVAINTRIENKQPITTPPASVFQGVFCRDLSVVGNLLSQTGFNRPITVKYEALSC</sequence>
<accession>A0ABD3UJY5</accession>
<dbReference type="SMART" id="SM00028">
    <property type="entry name" value="TPR"/>
    <property type="match status" value="1"/>
</dbReference>
<evidence type="ECO:0008006" key="3">
    <source>
        <dbReference type="Google" id="ProtNLM"/>
    </source>
</evidence>
<proteinExistence type="predicted"/>
<dbReference type="SUPFAM" id="SSF46565">
    <property type="entry name" value="Chaperone J-domain"/>
    <property type="match status" value="1"/>
</dbReference>
<dbReference type="SUPFAM" id="SSF48452">
    <property type="entry name" value="TPR-like"/>
    <property type="match status" value="1"/>
</dbReference>
<dbReference type="InterPro" id="IPR011990">
    <property type="entry name" value="TPR-like_helical_dom_sf"/>
</dbReference>
<dbReference type="Gene3D" id="1.25.40.10">
    <property type="entry name" value="Tetratricopeptide repeat domain"/>
    <property type="match status" value="1"/>
</dbReference>
<reference evidence="1 2" key="1">
    <citation type="submission" date="2024-12" db="EMBL/GenBank/DDBJ databases">
        <title>The unique morphological basis and parallel evolutionary history of personate flowers in Penstemon.</title>
        <authorList>
            <person name="Depatie T.H."/>
            <person name="Wessinger C.A."/>
        </authorList>
    </citation>
    <scope>NUCLEOTIDE SEQUENCE [LARGE SCALE GENOMIC DNA]</scope>
    <source>
        <strain evidence="1">WTNN_2</strain>
        <tissue evidence="1">Leaf</tissue>
    </source>
</reference>
<dbReference type="InterPro" id="IPR036869">
    <property type="entry name" value="J_dom_sf"/>
</dbReference>
<protein>
    <recommendedName>
        <fullName evidence="3">J domain-containing protein</fullName>
    </recommendedName>
</protein>
<dbReference type="PANTHER" id="PTHR46816:SF1">
    <property type="entry name" value="TETRATRICOPEPTIDE REPEAT (TPR)-LIKE SUPERFAMILY PROTEIN"/>
    <property type="match status" value="1"/>
</dbReference>
<dbReference type="AlphaFoldDB" id="A0ABD3UJY5"/>
<evidence type="ECO:0000313" key="1">
    <source>
        <dbReference type="EMBL" id="KAL3849695.1"/>
    </source>
</evidence>
<organism evidence="1 2">
    <name type="scientific">Penstemon smallii</name>
    <dbReference type="NCBI Taxonomy" id="265156"/>
    <lineage>
        <taxon>Eukaryota</taxon>
        <taxon>Viridiplantae</taxon>
        <taxon>Streptophyta</taxon>
        <taxon>Embryophyta</taxon>
        <taxon>Tracheophyta</taxon>
        <taxon>Spermatophyta</taxon>
        <taxon>Magnoliopsida</taxon>
        <taxon>eudicotyledons</taxon>
        <taxon>Gunneridae</taxon>
        <taxon>Pentapetalae</taxon>
        <taxon>asterids</taxon>
        <taxon>lamiids</taxon>
        <taxon>Lamiales</taxon>
        <taxon>Plantaginaceae</taxon>
        <taxon>Cheloneae</taxon>
        <taxon>Penstemon</taxon>
    </lineage>
</organism>
<dbReference type="PANTHER" id="PTHR46816">
    <property type="entry name" value="OS01G0273500 PROTEIN"/>
    <property type="match status" value="1"/>
</dbReference>
<keyword evidence="2" id="KW-1185">Reference proteome</keyword>
<name>A0ABD3UJY5_9LAMI</name>